<keyword evidence="2" id="KW-1185">Reference proteome</keyword>
<accession>A0AAU9KJK8</accession>
<comment type="caution">
    <text evidence="1">The sequence shown here is derived from an EMBL/GenBank/DDBJ whole genome shotgun (WGS) entry which is preliminary data.</text>
</comment>
<sequence>MRDMLSLAIKDNTQYVKKAVMTGILRCPKDDLFPGMNNVSLNCVVDRQFSEYYGFTESEVYKILKASVWNTIEVLGLNRKRMASWYDGYNIGGLKIYNPWSIMNCLYRAQDGENNIYKDYWIDTGSDHELNKAMRINILITKILV</sequence>
<reference evidence="1" key="1">
    <citation type="submission" date="2021-09" db="EMBL/GenBank/DDBJ databases">
        <authorList>
            <consortium name="AG Swart"/>
            <person name="Singh M."/>
            <person name="Singh A."/>
            <person name="Seah K."/>
            <person name="Emmerich C."/>
        </authorList>
    </citation>
    <scope>NUCLEOTIDE SEQUENCE</scope>
    <source>
        <strain evidence="1">ATCC30299</strain>
    </source>
</reference>
<dbReference type="AlphaFoldDB" id="A0AAU9KJK8"/>
<dbReference type="PANTHER" id="PTHR34825:SF1">
    <property type="entry name" value="AAA-ATPASE-LIKE DOMAIN-CONTAINING PROTEIN"/>
    <property type="match status" value="1"/>
</dbReference>
<dbReference type="PANTHER" id="PTHR34825">
    <property type="entry name" value="CONSERVED PROTEIN, WITH A WEAK D-GALACTARATE DEHYDRATASE/ALTRONATE HYDROLASE DOMAIN"/>
    <property type="match status" value="1"/>
</dbReference>
<evidence type="ECO:0000313" key="1">
    <source>
        <dbReference type="EMBL" id="CAG9334212.1"/>
    </source>
</evidence>
<dbReference type="Proteomes" id="UP001162131">
    <property type="component" value="Unassembled WGS sequence"/>
</dbReference>
<proteinExistence type="predicted"/>
<dbReference type="EMBL" id="CAJZBQ010000058">
    <property type="protein sequence ID" value="CAG9334212.1"/>
    <property type="molecule type" value="Genomic_DNA"/>
</dbReference>
<evidence type="ECO:0008006" key="3">
    <source>
        <dbReference type="Google" id="ProtNLM"/>
    </source>
</evidence>
<evidence type="ECO:0000313" key="2">
    <source>
        <dbReference type="Proteomes" id="UP001162131"/>
    </source>
</evidence>
<organism evidence="1 2">
    <name type="scientific">Blepharisma stoltei</name>
    <dbReference type="NCBI Taxonomy" id="1481888"/>
    <lineage>
        <taxon>Eukaryota</taxon>
        <taxon>Sar</taxon>
        <taxon>Alveolata</taxon>
        <taxon>Ciliophora</taxon>
        <taxon>Postciliodesmatophora</taxon>
        <taxon>Heterotrichea</taxon>
        <taxon>Heterotrichida</taxon>
        <taxon>Blepharismidae</taxon>
        <taxon>Blepharisma</taxon>
    </lineage>
</organism>
<gene>
    <name evidence="1" type="ORF">BSTOLATCC_MIC60832</name>
</gene>
<name>A0AAU9KJK8_9CILI</name>
<protein>
    <recommendedName>
        <fullName evidence="3">AAA-ATPase-like domain-containing protein</fullName>
    </recommendedName>
</protein>